<feature type="transmembrane region" description="Helical" evidence="1">
    <location>
        <begin position="25"/>
        <end position="49"/>
    </location>
</feature>
<evidence type="ECO:0000256" key="1">
    <source>
        <dbReference type="SAM" id="Phobius"/>
    </source>
</evidence>
<evidence type="ECO:0000313" key="2">
    <source>
        <dbReference type="EMBL" id="KAJ7652919.1"/>
    </source>
</evidence>
<proteinExistence type="predicted"/>
<evidence type="ECO:0000313" key="3">
    <source>
        <dbReference type="Proteomes" id="UP001221757"/>
    </source>
</evidence>
<sequence>MPICARFTFSRLSHSASTGSLSHDILHMMLLAFLCLAIHYLSGCAAIMLPYQGVILPSPSSTVLSHLSFWRLS</sequence>
<keyword evidence="1" id="KW-0472">Membrane</keyword>
<keyword evidence="3" id="KW-1185">Reference proteome</keyword>
<keyword evidence="1" id="KW-1133">Transmembrane helix</keyword>
<reference evidence="2" key="1">
    <citation type="submission" date="2023-03" db="EMBL/GenBank/DDBJ databases">
        <title>Massive genome expansion in bonnet fungi (Mycena s.s.) driven by repeated elements and novel gene families across ecological guilds.</title>
        <authorList>
            <consortium name="Lawrence Berkeley National Laboratory"/>
            <person name="Harder C.B."/>
            <person name="Miyauchi S."/>
            <person name="Viragh M."/>
            <person name="Kuo A."/>
            <person name="Thoen E."/>
            <person name="Andreopoulos B."/>
            <person name="Lu D."/>
            <person name="Skrede I."/>
            <person name="Drula E."/>
            <person name="Henrissat B."/>
            <person name="Morin E."/>
            <person name="Kohler A."/>
            <person name="Barry K."/>
            <person name="LaButti K."/>
            <person name="Morin E."/>
            <person name="Salamov A."/>
            <person name="Lipzen A."/>
            <person name="Mereny Z."/>
            <person name="Hegedus B."/>
            <person name="Baldrian P."/>
            <person name="Stursova M."/>
            <person name="Weitz H."/>
            <person name="Taylor A."/>
            <person name="Grigoriev I.V."/>
            <person name="Nagy L.G."/>
            <person name="Martin F."/>
            <person name="Kauserud H."/>
        </authorList>
    </citation>
    <scope>NUCLEOTIDE SEQUENCE</scope>
    <source>
        <strain evidence="2">CBHHK067</strain>
    </source>
</reference>
<protein>
    <submittedName>
        <fullName evidence="2">Uncharacterized protein</fullName>
    </submittedName>
</protein>
<dbReference type="AlphaFoldDB" id="A0AAD7CM05"/>
<comment type="caution">
    <text evidence="2">The sequence shown here is derived from an EMBL/GenBank/DDBJ whole genome shotgun (WGS) entry which is preliminary data.</text>
</comment>
<dbReference type="EMBL" id="JARKIE010000342">
    <property type="protein sequence ID" value="KAJ7652919.1"/>
    <property type="molecule type" value="Genomic_DNA"/>
</dbReference>
<keyword evidence="1" id="KW-0812">Transmembrane</keyword>
<organism evidence="2 3">
    <name type="scientific">Mycena rosella</name>
    <name type="common">Pink bonnet</name>
    <name type="synonym">Agaricus rosellus</name>
    <dbReference type="NCBI Taxonomy" id="1033263"/>
    <lineage>
        <taxon>Eukaryota</taxon>
        <taxon>Fungi</taxon>
        <taxon>Dikarya</taxon>
        <taxon>Basidiomycota</taxon>
        <taxon>Agaricomycotina</taxon>
        <taxon>Agaricomycetes</taxon>
        <taxon>Agaricomycetidae</taxon>
        <taxon>Agaricales</taxon>
        <taxon>Marasmiineae</taxon>
        <taxon>Mycenaceae</taxon>
        <taxon>Mycena</taxon>
    </lineage>
</organism>
<name>A0AAD7CM05_MYCRO</name>
<dbReference type="Proteomes" id="UP001221757">
    <property type="component" value="Unassembled WGS sequence"/>
</dbReference>
<gene>
    <name evidence="2" type="ORF">B0H17DRAFT_403908</name>
</gene>
<accession>A0AAD7CM05</accession>